<dbReference type="InterPro" id="IPR050156">
    <property type="entry name" value="TC-AMP_synthase_SUA5"/>
</dbReference>
<accession>A0A3B0YVE1</accession>
<keyword evidence="4" id="KW-0963">Cytoplasm</keyword>
<dbReference type="Gene3D" id="3.90.870.10">
    <property type="entry name" value="DHBP synthase"/>
    <property type="match status" value="1"/>
</dbReference>
<keyword evidence="6" id="KW-0819">tRNA processing</keyword>
<keyword evidence="7 12" id="KW-0548">Nucleotidyltransferase</keyword>
<dbReference type="InterPro" id="IPR006070">
    <property type="entry name" value="Sua5-like_dom"/>
</dbReference>
<dbReference type="InterPro" id="IPR017945">
    <property type="entry name" value="DHBP_synth_RibB-like_a/b_dom"/>
</dbReference>
<evidence type="ECO:0000256" key="4">
    <source>
        <dbReference type="ARBA" id="ARBA00022490"/>
    </source>
</evidence>
<dbReference type="SUPFAM" id="SSF55821">
    <property type="entry name" value="YrdC/RibB"/>
    <property type="match status" value="1"/>
</dbReference>
<evidence type="ECO:0000256" key="3">
    <source>
        <dbReference type="ARBA" id="ARBA00012584"/>
    </source>
</evidence>
<evidence type="ECO:0000313" key="12">
    <source>
        <dbReference type="EMBL" id="VAW80680.1"/>
    </source>
</evidence>
<feature type="domain" description="YrdC-like" evidence="11">
    <location>
        <begin position="7"/>
        <end position="187"/>
    </location>
</feature>
<evidence type="ECO:0000256" key="6">
    <source>
        <dbReference type="ARBA" id="ARBA00022694"/>
    </source>
</evidence>
<dbReference type="PANTHER" id="PTHR17490:SF18">
    <property type="entry name" value="THREONYLCARBAMOYL-AMP SYNTHASE"/>
    <property type="match status" value="1"/>
</dbReference>
<dbReference type="HAMAP" id="MF_01852">
    <property type="entry name" value="TsaC"/>
    <property type="match status" value="1"/>
</dbReference>
<evidence type="ECO:0000256" key="7">
    <source>
        <dbReference type="ARBA" id="ARBA00022695"/>
    </source>
</evidence>
<evidence type="ECO:0000256" key="8">
    <source>
        <dbReference type="ARBA" id="ARBA00022741"/>
    </source>
</evidence>
<evidence type="ECO:0000256" key="1">
    <source>
        <dbReference type="ARBA" id="ARBA00004496"/>
    </source>
</evidence>
<evidence type="ECO:0000259" key="11">
    <source>
        <dbReference type="PROSITE" id="PS51163"/>
    </source>
</evidence>
<evidence type="ECO:0000256" key="5">
    <source>
        <dbReference type="ARBA" id="ARBA00022679"/>
    </source>
</evidence>
<evidence type="ECO:0000256" key="2">
    <source>
        <dbReference type="ARBA" id="ARBA00007663"/>
    </source>
</evidence>
<dbReference type="AlphaFoldDB" id="A0A3B0YVE1"/>
<dbReference type="EC" id="2.7.7.87" evidence="3"/>
<comment type="similarity">
    <text evidence="2">Belongs to the SUA5 family.</text>
</comment>
<sequence length="187" mass="20582">MNGFPSHWQISRAARCIHSGGIVAYPTEAVFGLGCDPTDPGAVMRLLALKQRQPEKGLILVAASLQQLQPWVAPLPRKLNRRLESSWPGPYTWLLPATEHCPVWLTGGRDTLAVRVSAHPVVQRLCKATGGAIVSTSANREGKPPARTRLQIRLRFPTGIDYCLPGTLGDLKQPTRIRDLRTGRVIR</sequence>
<dbReference type="GO" id="GO:0005737">
    <property type="term" value="C:cytoplasm"/>
    <property type="evidence" value="ECO:0007669"/>
    <property type="project" value="UniProtKB-SubCell"/>
</dbReference>
<keyword evidence="5 12" id="KW-0808">Transferase</keyword>
<dbReference type="InterPro" id="IPR023535">
    <property type="entry name" value="TC-AMP_synthase"/>
</dbReference>
<organism evidence="12">
    <name type="scientific">hydrothermal vent metagenome</name>
    <dbReference type="NCBI Taxonomy" id="652676"/>
    <lineage>
        <taxon>unclassified sequences</taxon>
        <taxon>metagenomes</taxon>
        <taxon>ecological metagenomes</taxon>
    </lineage>
</organism>
<dbReference type="EMBL" id="UOFM01000365">
    <property type="protein sequence ID" value="VAW80680.1"/>
    <property type="molecule type" value="Genomic_DNA"/>
</dbReference>
<dbReference type="GO" id="GO:0000049">
    <property type="term" value="F:tRNA binding"/>
    <property type="evidence" value="ECO:0007669"/>
    <property type="project" value="TreeGrafter"/>
</dbReference>
<comment type="subcellular location">
    <subcellularLocation>
        <location evidence="1">Cytoplasm</location>
    </subcellularLocation>
</comment>
<keyword evidence="9" id="KW-0067">ATP-binding</keyword>
<evidence type="ECO:0000256" key="10">
    <source>
        <dbReference type="ARBA" id="ARBA00048366"/>
    </source>
</evidence>
<protein>
    <recommendedName>
        <fullName evidence="3">L-threonylcarbamoyladenylate synthase</fullName>
        <ecNumber evidence="3">2.7.7.87</ecNumber>
    </recommendedName>
</protein>
<evidence type="ECO:0000256" key="9">
    <source>
        <dbReference type="ARBA" id="ARBA00022840"/>
    </source>
</evidence>
<dbReference type="GO" id="GO:0003725">
    <property type="term" value="F:double-stranded RNA binding"/>
    <property type="evidence" value="ECO:0007669"/>
    <property type="project" value="InterPro"/>
</dbReference>
<dbReference type="GO" id="GO:0002949">
    <property type="term" value="P:tRNA threonylcarbamoyladenosine modification"/>
    <property type="evidence" value="ECO:0007669"/>
    <property type="project" value="InterPro"/>
</dbReference>
<dbReference type="GO" id="GO:0061710">
    <property type="term" value="F:L-threonylcarbamoyladenylate synthase"/>
    <property type="evidence" value="ECO:0007669"/>
    <property type="project" value="UniProtKB-EC"/>
</dbReference>
<keyword evidence="8" id="KW-0547">Nucleotide-binding</keyword>
<gene>
    <name evidence="12" type="ORF">MNBD_GAMMA14-926</name>
</gene>
<dbReference type="GO" id="GO:0005524">
    <property type="term" value="F:ATP binding"/>
    <property type="evidence" value="ECO:0007669"/>
    <property type="project" value="UniProtKB-KW"/>
</dbReference>
<dbReference type="GO" id="GO:0006450">
    <property type="term" value="P:regulation of translational fidelity"/>
    <property type="evidence" value="ECO:0007669"/>
    <property type="project" value="TreeGrafter"/>
</dbReference>
<comment type="catalytic activity">
    <reaction evidence="10">
        <text>L-threonine + hydrogencarbonate + ATP = L-threonylcarbamoyladenylate + diphosphate + H2O</text>
        <dbReference type="Rhea" id="RHEA:36407"/>
        <dbReference type="ChEBI" id="CHEBI:15377"/>
        <dbReference type="ChEBI" id="CHEBI:17544"/>
        <dbReference type="ChEBI" id="CHEBI:30616"/>
        <dbReference type="ChEBI" id="CHEBI:33019"/>
        <dbReference type="ChEBI" id="CHEBI:57926"/>
        <dbReference type="ChEBI" id="CHEBI:73682"/>
        <dbReference type="EC" id="2.7.7.87"/>
    </reaction>
</comment>
<reference evidence="12" key="1">
    <citation type="submission" date="2018-06" db="EMBL/GenBank/DDBJ databases">
        <authorList>
            <person name="Zhirakovskaya E."/>
        </authorList>
    </citation>
    <scope>NUCLEOTIDE SEQUENCE</scope>
</reference>
<dbReference type="PROSITE" id="PS51163">
    <property type="entry name" value="YRDC"/>
    <property type="match status" value="1"/>
</dbReference>
<dbReference type="FunFam" id="3.90.870.10:FF:000004">
    <property type="entry name" value="Threonylcarbamoyl-AMP synthase"/>
    <property type="match status" value="1"/>
</dbReference>
<dbReference type="PANTHER" id="PTHR17490">
    <property type="entry name" value="SUA5"/>
    <property type="match status" value="1"/>
</dbReference>
<dbReference type="Pfam" id="PF01300">
    <property type="entry name" value="Sua5_yciO_yrdC"/>
    <property type="match status" value="1"/>
</dbReference>
<name>A0A3B0YVE1_9ZZZZ</name>
<proteinExistence type="inferred from homology"/>